<evidence type="ECO:0000256" key="1">
    <source>
        <dbReference type="SAM" id="MobiDB-lite"/>
    </source>
</evidence>
<evidence type="ECO:0000313" key="3">
    <source>
        <dbReference type="EMBL" id="VEI00669.1"/>
    </source>
</evidence>
<organism evidence="3 5">
    <name type="scientific">Kaistella antarctica</name>
    <dbReference type="NCBI Taxonomy" id="266748"/>
    <lineage>
        <taxon>Bacteria</taxon>
        <taxon>Pseudomonadati</taxon>
        <taxon>Bacteroidota</taxon>
        <taxon>Flavobacteriia</taxon>
        <taxon>Flavobacteriales</taxon>
        <taxon>Weeksellaceae</taxon>
        <taxon>Chryseobacterium group</taxon>
        <taxon>Kaistella</taxon>
    </lineage>
</organism>
<dbReference type="EMBL" id="LR134441">
    <property type="protein sequence ID" value="VEI00669.1"/>
    <property type="molecule type" value="Genomic_DNA"/>
</dbReference>
<accession>A0A3S4UN75</accession>
<protein>
    <submittedName>
        <fullName evidence="3">Uncharacterized protein</fullName>
    </submittedName>
</protein>
<evidence type="ECO:0000313" key="5">
    <source>
        <dbReference type="Proteomes" id="UP000270036"/>
    </source>
</evidence>
<feature type="region of interest" description="Disordered" evidence="1">
    <location>
        <begin position="93"/>
        <end position="114"/>
    </location>
</feature>
<dbReference type="RefSeq" id="WP_034718133.1">
    <property type="nucleotide sequence ID" value="NZ_FOIX01000001.1"/>
</dbReference>
<dbReference type="PROSITE" id="PS51257">
    <property type="entry name" value="PROKAR_LIPOPROTEIN"/>
    <property type="match status" value="1"/>
</dbReference>
<dbReference type="EMBL" id="JPEP01000002">
    <property type="protein sequence ID" value="KEY18084.1"/>
    <property type="molecule type" value="Genomic_DNA"/>
</dbReference>
<dbReference type="Proteomes" id="UP000028349">
    <property type="component" value="Unassembled WGS sequence"/>
</dbReference>
<dbReference type="KEGG" id="cant:NCTC13489_02224"/>
<reference evidence="2 4" key="1">
    <citation type="submission" date="2014-07" db="EMBL/GenBank/DDBJ databases">
        <authorList>
            <person name="Pisani N.G."/>
            <person name="Newman J.D."/>
        </authorList>
    </citation>
    <scope>NUCLEOTIDE SEQUENCE [LARGE SCALE GENOMIC DNA]</scope>
    <source>
        <strain evidence="2 4">LMG 24720</strain>
    </source>
</reference>
<keyword evidence="4" id="KW-1185">Reference proteome</keyword>
<dbReference type="AlphaFoldDB" id="A0A3S4UN75"/>
<dbReference type="Proteomes" id="UP000270036">
    <property type="component" value="Chromosome"/>
</dbReference>
<gene>
    <name evidence="2" type="ORF">HY04_06050</name>
    <name evidence="3" type="ORF">NCTC13489_02224</name>
</gene>
<proteinExistence type="predicted"/>
<evidence type="ECO:0000313" key="2">
    <source>
        <dbReference type="EMBL" id="KEY18084.1"/>
    </source>
</evidence>
<evidence type="ECO:0000313" key="4">
    <source>
        <dbReference type="Proteomes" id="UP000028349"/>
    </source>
</evidence>
<reference evidence="3 5" key="2">
    <citation type="submission" date="2018-12" db="EMBL/GenBank/DDBJ databases">
        <authorList>
            <consortium name="Pathogen Informatics"/>
        </authorList>
    </citation>
    <scope>NUCLEOTIDE SEQUENCE [LARGE SCALE GENOMIC DNA]</scope>
    <source>
        <strain evidence="3 5">NCTC13489</strain>
    </source>
</reference>
<sequence>MKKYFLSAAIISLGLMSCTKSEVNVETVENSDGTSTTTTVEKEKTTSFDSVKINATVDQAQQKLNEAGKKIDEYAKDGRTQFKKAGNDIKDAAAKGAEKVEKGAEKIKDDLNKE</sequence>
<name>A0A3S4UN75_9FLAO</name>
<dbReference type="OrthoDB" id="1275146at2"/>